<proteinExistence type="predicted"/>
<name>A0A8K0X2I2_9PEZI</name>
<reference evidence="2" key="1">
    <citation type="journal article" date="2021" name="Nat. Commun.">
        <title>Genetic determinants of endophytism in the Arabidopsis root mycobiome.</title>
        <authorList>
            <person name="Mesny F."/>
            <person name="Miyauchi S."/>
            <person name="Thiergart T."/>
            <person name="Pickel B."/>
            <person name="Atanasova L."/>
            <person name="Karlsson M."/>
            <person name="Huettel B."/>
            <person name="Barry K.W."/>
            <person name="Haridas S."/>
            <person name="Chen C."/>
            <person name="Bauer D."/>
            <person name="Andreopoulos W."/>
            <person name="Pangilinan J."/>
            <person name="LaButti K."/>
            <person name="Riley R."/>
            <person name="Lipzen A."/>
            <person name="Clum A."/>
            <person name="Drula E."/>
            <person name="Henrissat B."/>
            <person name="Kohler A."/>
            <person name="Grigoriev I.V."/>
            <person name="Martin F.M."/>
            <person name="Hacquard S."/>
        </authorList>
    </citation>
    <scope>NUCLEOTIDE SEQUENCE</scope>
    <source>
        <strain evidence="2">MPI-CAGE-AT-0016</strain>
    </source>
</reference>
<evidence type="ECO:0000313" key="2">
    <source>
        <dbReference type="EMBL" id="KAH7358475.1"/>
    </source>
</evidence>
<dbReference type="Proteomes" id="UP000813385">
    <property type="component" value="Unassembled WGS sequence"/>
</dbReference>
<protein>
    <submittedName>
        <fullName evidence="2">Uncharacterized protein</fullName>
    </submittedName>
</protein>
<dbReference type="AlphaFoldDB" id="A0A8K0X2I2"/>
<keyword evidence="3" id="KW-1185">Reference proteome</keyword>
<dbReference type="EMBL" id="JAGPXD010000004">
    <property type="protein sequence ID" value="KAH7358475.1"/>
    <property type="molecule type" value="Genomic_DNA"/>
</dbReference>
<accession>A0A8K0X2I2</accession>
<evidence type="ECO:0000256" key="1">
    <source>
        <dbReference type="SAM" id="MobiDB-lite"/>
    </source>
</evidence>
<gene>
    <name evidence="2" type="ORF">B0T11DRAFT_104513</name>
</gene>
<comment type="caution">
    <text evidence="2">The sequence shown here is derived from an EMBL/GenBank/DDBJ whole genome shotgun (WGS) entry which is preliminary data.</text>
</comment>
<organism evidence="2 3">
    <name type="scientific">Plectosphaerella cucumerina</name>
    <dbReference type="NCBI Taxonomy" id="40658"/>
    <lineage>
        <taxon>Eukaryota</taxon>
        <taxon>Fungi</taxon>
        <taxon>Dikarya</taxon>
        <taxon>Ascomycota</taxon>
        <taxon>Pezizomycotina</taxon>
        <taxon>Sordariomycetes</taxon>
        <taxon>Hypocreomycetidae</taxon>
        <taxon>Glomerellales</taxon>
        <taxon>Plectosphaerellaceae</taxon>
        <taxon>Plectosphaerella</taxon>
    </lineage>
</organism>
<evidence type="ECO:0000313" key="3">
    <source>
        <dbReference type="Proteomes" id="UP000813385"/>
    </source>
</evidence>
<sequence length="254" mass="27057">MHDKAQPKGGCLFGRAAVQTRPHGYDAATRETGVSQNRPSGKGARQGTCYVHTICRNVSLEPNISRPAATHPRSRALGRYCDRTSPTDKSWRAHPLVASFLGAAMAHHDTSSDRTCAEISQVTGQAEDYSGASSSTGPTGCGVRPSDGSPARPLGLFQVPRVRRAPRDATPPVRGFVKGNRQTRPSKAPPFGRLTPTPRPLIDTAQLLGNLRELVAVVHGQSSVATLQPVRPGWDSLDCAKGCSLHLTATLQSL</sequence>
<feature type="region of interest" description="Disordered" evidence="1">
    <location>
        <begin position="127"/>
        <end position="196"/>
    </location>
</feature>